<evidence type="ECO:0000256" key="10">
    <source>
        <dbReference type="HAMAP-Rule" id="MF_03105"/>
    </source>
</evidence>
<keyword evidence="9 10" id="KW-0472">Membrane</keyword>
<dbReference type="GO" id="GO:0015914">
    <property type="term" value="P:phospholipid transport"/>
    <property type="evidence" value="ECO:0007669"/>
    <property type="project" value="TreeGrafter"/>
</dbReference>
<dbReference type="GO" id="GO:1990456">
    <property type="term" value="P:mitochondrion-endoplasmic reticulum membrane tethering"/>
    <property type="evidence" value="ECO:0007669"/>
    <property type="project" value="TreeGrafter"/>
</dbReference>
<evidence type="ECO:0000256" key="3">
    <source>
        <dbReference type="ARBA" id="ARBA00022452"/>
    </source>
</evidence>
<proteinExistence type="inferred from homology"/>
<dbReference type="GO" id="GO:0008289">
    <property type="term" value="F:lipid binding"/>
    <property type="evidence" value="ECO:0007669"/>
    <property type="project" value="UniProtKB-KW"/>
</dbReference>
<reference evidence="13 14" key="1">
    <citation type="journal article" date="2011" name="J. Gen. Appl. Microbiol.">
        <title>Draft genome sequencing of the enigmatic yeast Saitoella complicata.</title>
        <authorList>
            <person name="Nishida H."/>
            <person name="Hamamoto M."/>
            <person name="Sugiyama J."/>
        </authorList>
    </citation>
    <scope>NUCLEOTIDE SEQUENCE [LARGE SCALE GENOMIC DNA]</scope>
    <source>
        <strain evidence="13 14">NRRL Y-17804</strain>
    </source>
</reference>
<sequence>MAFKFSWPQFSAGFYEKAEDLLSTALNKGSKPAILVDKISVKELDMGTQPPELEILEIGDIAEDRFRGIFKLNYNGDASIVLQTKVQANPLNTHSRTSQPFSRVKMGAASSPLTVPMFLRLSDLKLSGIVILVFSKQKGLTIVFRNDPLESVRVSSTFDSIPAIARFLQAEIEKQLRSLFQEELPGIIHKLSLSWTSVPKAASPPLQPVKLPPIDVDSLHLDDSEDDFMLSPVAVQPAGSSTKPISLAEIDPERGLSDANLLRLRALASSQATLSVFTPAIRGAVYRSTAFASRKSTQAQPVHHHHHTLSISLPPLARPRFEEPSRALILRDAPPTPVAQTMLRPQLSRNPTSFTRKRKEQEKKRKVVKLGSRLAREESHRNLAQIQIDEEKRRFKEELDRINMERWGTQALAADA</sequence>
<dbReference type="OMA" id="RINMERW"/>
<dbReference type="EMBL" id="BACD03000006">
    <property type="protein sequence ID" value="GAO46923.1"/>
    <property type="molecule type" value="Genomic_DNA"/>
</dbReference>
<comment type="caution">
    <text evidence="13">The sequence shown here is derived from an EMBL/GenBank/DDBJ whole genome shotgun (WGS) entry which is preliminary data.</text>
</comment>
<reference evidence="13 14" key="3">
    <citation type="journal article" date="2015" name="Genome Announc.">
        <title>Draft Genome Sequence of the Archiascomycetous Yeast Saitoella complicata.</title>
        <authorList>
            <person name="Yamauchi K."/>
            <person name="Kondo S."/>
            <person name="Hamamoto M."/>
            <person name="Takahashi Y."/>
            <person name="Ogura Y."/>
            <person name="Hayashi T."/>
            <person name="Nishida H."/>
        </authorList>
    </citation>
    <scope>NUCLEOTIDE SEQUENCE [LARGE SCALE GENOMIC DNA]</scope>
    <source>
        <strain evidence="13 14">NRRL Y-17804</strain>
    </source>
</reference>
<keyword evidence="14" id="KW-1185">Reference proteome</keyword>
<dbReference type="CDD" id="cd21673">
    <property type="entry name" value="SMP_Mdm34"/>
    <property type="match status" value="1"/>
</dbReference>
<evidence type="ECO:0000256" key="7">
    <source>
        <dbReference type="ARBA" id="ARBA00023121"/>
    </source>
</evidence>
<reference evidence="13 14" key="2">
    <citation type="journal article" date="2014" name="J. Gen. Appl. Microbiol.">
        <title>The early diverging ascomycetous budding yeast Saitoella complicata has three histone deacetylases belonging to the Clr6, Hos2, and Rpd3 lineages.</title>
        <authorList>
            <person name="Nishida H."/>
            <person name="Matsumoto T."/>
            <person name="Kondo S."/>
            <person name="Hamamoto M."/>
            <person name="Yoshikawa H."/>
        </authorList>
    </citation>
    <scope>NUCLEOTIDE SEQUENCE [LARGE SCALE GENOMIC DNA]</scope>
    <source>
        <strain evidence="13 14">NRRL Y-17804</strain>
    </source>
</reference>
<evidence type="ECO:0000256" key="11">
    <source>
        <dbReference type="SAM" id="MobiDB-lite"/>
    </source>
</evidence>
<feature type="region of interest" description="Disordered" evidence="11">
    <location>
        <begin position="346"/>
        <end position="368"/>
    </location>
</feature>
<evidence type="ECO:0000313" key="14">
    <source>
        <dbReference type="Proteomes" id="UP000033140"/>
    </source>
</evidence>
<dbReference type="Pfam" id="PF26545">
    <property type="entry name" value="Mdm34_N"/>
    <property type="match status" value="1"/>
</dbReference>
<dbReference type="InterPro" id="IPR031468">
    <property type="entry name" value="SMP_LBD"/>
</dbReference>
<dbReference type="InterPro" id="IPR027536">
    <property type="entry name" value="MDM34"/>
</dbReference>
<dbReference type="STRING" id="698492.A0A0E9NAV1"/>
<evidence type="ECO:0000256" key="8">
    <source>
        <dbReference type="ARBA" id="ARBA00023128"/>
    </source>
</evidence>
<evidence type="ECO:0000256" key="2">
    <source>
        <dbReference type="ARBA" id="ARBA00022448"/>
    </source>
</evidence>
<gene>
    <name evidence="10" type="primary">MDM34</name>
    <name evidence="13" type="ORF">G7K_1141-t1</name>
</gene>
<evidence type="ECO:0000256" key="1">
    <source>
        <dbReference type="ARBA" id="ARBA00004370"/>
    </source>
</evidence>
<dbReference type="GO" id="GO:0032865">
    <property type="term" value="C:ERMES complex"/>
    <property type="evidence" value="ECO:0007669"/>
    <property type="project" value="UniProtKB-UniRule"/>
</dbReference>
<dbReference type="HAMAP" id="MF_03105">
    <property type="entry name" value="Mdm34"/>
    <property type="match status" value="1"/>
</dbReference>
<dbReference type="OrthoDB" id="17927at2759"/>
<evidence type="ECO:0000256" key="5">
    <source>
        <dbReference type="ARBA" id="ARBA00022787"/>
    </source>
</evidence>
<name>A0A0E9NAV1_SAICN</name>
<feature type="domain" description="SMP-LTD" evidence="12">
    <location>
        <begin position="1"/>
        <end position="193"/>
    </location>
</feature>
<evidence type="ECO:0000256" key="4">
    <source>
        <dbReference type="ARBA" id="ARBA00022692"/>
    </source>
</evidence>
<dbReference type="GO" id="GO:0007005">
    <property type="term" value="P:mitochondrion organization"/>
    <property type="evidence" value="ECO:0007669"/>
    <property type="project" value="InterPro"/>
</dbReference>
<keyword evidence="3 10" id="KW-1134">Transmembrane beta strand</keyword>
<evidence type="ECO:0000313" key="13">
    <source>
        <dbReference type="EMBL" id="GAO46923.1"/>
    </source>
</evidence>
<keyword evidence="5 10" id="KW-1000">Mitochondrion outer membrane</keyword>
<dbReference type="PANTHER" id="PTHR28185">
    <property type="entry name" value="MITOCHONDRIAL DISTRIBUTION AND MORPHOLOGY PROTEIN 34"/>
    <property type="match status" value="1"/>
</dbReference>
<keyword evidence="2" id="KW-0813">Transport</keyword>
<keyword evidence="4 10" id="KW-0812">Transmembrane</keyword>
<keyword evidence="7" id="KW-0446">Lipid-binding</keyword>
<comment type="domain">
    <text evidence="10">Lacks alpha-helical transmembrane segments, suggesting that it resides in the membrane via beta-sheet conformations similar to those predicted for other outer membrane proteins and porin.</text>
</comment>
<accession>A0A0E9NAV1</accession>
<dbReference type="InterPro" id="IPR058825">
    <property type="entry name" value="MDM34_N"/>
</dbReference>
<organism evidence="13 14">
    <name type="scientific">Saitoella complicata (strain BCRC 22490 / CBS 7301 / JCM 7358 / NBRC 10748 / NRRL Y-17804)</name>
    <dbReference type="NCBI Taxonomy" id="698492"/>
    <lineage>
        <taxon>Eukaryota</taxon>
        <taxon>Fungi</taxon>
        <taxon>Dikarya</taxon>
        <taxon>Ascomycota</taxon>
        <taxon>Taphrinomycotina</taxon>
        <taxon>Taphrinomycotina incertae sedis</taxon>
        <taxon>Saitoella</taxon>
    </lineage>
</organism>
<comment type="function">
    <text evidence="10">Component of the ERMES/MDM complex, which serves as a molecular tether to connect the endoplasmic reticulum (ER) and mitochondria. Components of this complex are involved in the control of mitochondrial shape and protein biogenesis, and function in nonvesicular lipid trafficking between the ER and mitochondria. MDM34 is required for the interaction of the ER-resident membrane protein MMM1 and the outer mitochondrial membrane-resident beta-barrel protein MDM10.</text>
</comment>
<comment type="similarity">
    <text evidence="10">Belongs to the MDM34 family.</text>
</comment>
<comment type="subcellular location">
    <subcellularLocation>
        <location evidence="1">Membrane</location>
    </subcellularLocation>
    <subcellularLocation>
        <location evidence="10">Mitochondrion outer membrane</location>
        <topology evidence="10">Multi-pass membrane protein</topology>
    </subcellularLocation>
    <text evidence="10">The ERMES/MDM complex localizes to a few discrete foci (around 10 per single cell), that represent mitochondria-endoplasmic reticulum junctions. These foci are often found next to mtDNA nucleoids.</text>
</comment>
<dbReference type="PROSITE" id="PS51847">
    <property type="entry name" value="SMP"/>
    <property type="match status" value="1"/>
</dbReference>
<evidence type="ECO:0000256" key="6">
    <source>
        <dbReference type="ARBA" id="ARBA00023055"/>
    </source>
</evidence>
<dbReference type="RefSeq" id="XP_019024982.1">
    <property type="nucleotide sequence ID" value="XM_019171131.1"/>
</dbReference>
<evidence type="ECO:0000259" key="12">
    <source>
        <dbReference type="PROSITE" id="PS51847"/>
    </source>
</evidence>
<dbReference type="PANTHER" id="PTHR28185:SF1">
    <property type="entry name" value="MITOCHONDRIAL DISTRIBUTION AND MORPHOLOGY PROTEIN 34"/>
    <property type="match status" value="1"/>
</dbReference>
<protein>
    <recommendedName>
        <fullName evidence="10">Mitochondrial distribution and morphology protein 34</fullName>
    </recommendedName>
</protein>
<keyword evidence="6" id="KW-0445">Lipid transport</keyword>
<dbReference type="AlphaFoldDB" id="A0A0E9NAV1"/>
<keyword evidence="8 10" id="KW-0496">Mitochondrion</keyword>
<evidence type="ECO:0000256" key="9">
    <source>
        <dbReference type="ARBA" id="ARBA00023136"/>
    </source>
</evidence>
<comment type="subunit">
    <text evidence="10">Component of the ER-mitochondria encounter structure (ERMES) or MDM complex, composed of MMM1, MDM10, MDM12 and MDM34.</text>
</comment>
<dbReference type="Proteomes" id="UP000033140">
    <property type="component" value="Unassembled WGS sequence"/>
</dbReference>